<dbReference type="AlphaFoldDB" id="A0A8J6B440"/>
<organism evidence="2 3">
    <name type="scientific">Carpediemonas membranifera</name>
    <dbReference type="NCBI Taxonomy" id="201153"/>
    <lineage>
        <taxon>Eukaryota</taxon>
        <taxon>Metamonada</taxon>
        <taxon>Carpediemonas-like organisms</taxon>
        <taxon>Carpediemonas</taxon>
    </lineage>
</organism>
<dbReference type="EMBL" id="JAHDYR010000019">
    <property type="protein sequence ID" value="KAG9393904.1"/>
    <property type="molecule type" value="Genomic_DNA"/>
</dbReference>
<feature type="compositionally biased region" description="Basic and acidic residues" evidence="1">
    <location>
        <begin position="218"/>
        <end position="242"/>
    </location>
</feature>
<keyword evidence="3" id="KW-1185">Reference proteome</keyword>
<evidence type="ECO:0000313" key="2">
    <source>
        <dbReference type="EMBL" id="KAG9393904.1"/>
    </source>
</evidence>
<name>A0A8J6B440_9EUKA</name>
<feature type="compositionally biased region" description="Basic residues" evidence="1">
    <location>
        <begin position="199"/>
        <end position="209"/>
    </location>
</feature>
<sequence>MESRKVTPPLLKAPTMPALIKFVDELSDYRALGGKQDIDLLVDKTIRDYVTDTIGDESDGEESVPLIVKKASQQKRKARDLFVVKRLGRTLRPTREIARLELFRARAANFSPAEVVKINRKFTTLLAVVQPDSSEEVLRETYARCFKFGSSSRTMYRVKELIEGQALLEAMPKVLAMSRDVQESREITEAFGDQPVSNKHQRFNQHKPKRDSQPLNHGTHESHQHSEAKKDMKRLDARNHTDRKKKFDTYTCFNCGNPEA</sequence>
<protein>
    <submittedName>
        <fullName evidence="2">Uncharacterized protein</fullName>
    </submittedName>
</protein>
<proteinExistence type="predicted"/>
<accession>A0A8J6B440</accession>
<feature type="region of interest" description="Disordered" evidence="1">
    <location>
        <begin position="189"/>
        <end position="242"/>
    </location>
</feature>
<reference evidence="2" key="1">
    <citation type="submission" date="2021-05" db="EMBL/GenBank/DDBJ databases">
        <title>A free-living protist that lacks canonical eukaryotic 1 DNA replication and segregation systems.</title>
        <authorList>
            <person name="Salas-Leiva D.E."/>
            <person name="Tromer E.C."/>
            <person name="Curtis B.A."/>
            <person name="Jerlstrom-Hultqvist J."/>
            <person name="Kolisko M."/>
            <person name="Yi Z."/>
            <person name="Salas-Leiva J.S."/>
            <person name="Gallot-Lavallee L."/>
            <person name="Kops G.J.P.L."/>
            <person name="Archibald J.M."/>
            <person name="Simpson A.G.B."/>
            <person name="Roger A.J."/>
        </authorList>
    </citation>
    <scope>NUCLEOTIDE SEQUENCE</scope>
    <source>
        <strain evidence="2">BICM</strain>
    </source>
</reference>
<gene>
    <name evidence="2" type="ORF">J8273_4500</name>
</gene>
<comment type="caution">
    <text evidence="2">The sequence shown here is derived from an EMBL/GenBank/DDBJ whole genome shotgun (WGS) entry which is preliminary data.</text>
</comment>
<dbReference type="Proteomes" id="UP000717585">
    <property type="component" value="Unassembled WGS sequence"/>
</dbReference>
<evidence type="ECO:0000313" key="3">
    <source>
        <dbReference type="Proteomes" id="UP000717585"/>
    </source>
</evidence>
<evidence type="ECO:0000256" key="1">
    <source>
        <dbReference type="SAM" id="MobiDB-lite"/>
    </source>
</evidence>